<dbReference type="Proteomes" id="UP000681356">
    <property type="component" value="Unassembled WGS sequence"/>
</dbReference>
<feature type="transmembrane region" description="Helical" evidence="1">
    <location>
        <begin position="14"/>
        <end position="37"/>
    </location>
</feature>
<dbReference type="Pfam" id="PF17272">
    <property type="entry name" value="DUF5337"/>
    <property type="match status" value="1"/>
</dbReference>
<evidence type="ECO:0000313" key="3">
    <source>
        <dbReference type="Proteomes" id="UP000681356"/>
    </source>
</evidence>
<accession>A0A8J8B883</accession>
<protein>
    <submittedName>
        <fullName evidence="2">DUF5337 domain-containing protein</fullName>
    </submittedName>
</protein>
<sequence>MPDRDSHNRKGRQIALVIAGTGMAWIAATAIGASAGWTHRTLALFDMAALAGFAFAIWMIYGLWRERRNNKD</sequence>
<dbReference type="RefSeq" id="WP_212536245.1">
    <property type="nucleotide sequence ID" value="NZ_JAGTUU010000003.1"/>
</dbReference>
<name>A0A8J8B883_9RHOB</name>
<feature type="transmembrane region" description="Helical" evidence="1">
    <location>
        <begin position="43"/>
        <end position="64"/>
    </location>
</feature>
<keyword evidence="1" id="KW-0812">Transmembrane</keyword>
<keyword evidence="3" id="KW-1185">Reference proteome</keyword>
<reference evidence="2" key="1">
    <citation type="submission" date="2021-04" db="EMBL/GenBank/DDBJ databases">
        <authorList>
            <person name="Yoon J."/>
        </authorList>
    </citation>
    <scope>NUCLEOTIDE SEQUENCE</scope>
    <source>
        <strain evidence="2">KMU-90</strain>
    </source>
</reference>
<organism evidence="2 3">
    <name type="scientific">Thetidibacter halocola</name>
    <dbReference type="NCBI Taxonomy" id="2827239"/>
    <lineage>
        <taxon>Bacteria</taxon>
        <taxon>Pseudomonadati</taxon>
        <taxon>Pseudomonadota</taxon>
        <taxon>Alphaproteobacteria</taxon>
        <taxon>Rhodobacterales</taxon>
        <taxon>Roseobacteraceae</taxon>
        <taxon>Thetidibacter</taxon>
    </lineage>
</organism>
<keyword evidence="1" id="KW-0472">Membrane</keyword>
<dbReference type="EMBL" id="JAGTUU010000003">
    <property type="protein sequence ID" value="MBS0124290.1"/>
    <property type="molecule type" value="Genomic_DNA"/>
</dbReference>
<dbReference type="InterPro" id="IPR020308">
    <property type="entry name" value="Uncharacterised_Ynq1"/>
</dbReference>
<evidence type="ECO:0000256" key="1">
    <source>
        <dbReference type="SAM" id="Phobius"/>
    </source>
</evidence>
<gene>
    <name evidence="2" type="ORF">KB874_09080</name>
</gene>
<evidence type="ECO:0000313" key="2">
    <source>
        <dbReference type="EMBL" id="MBS0124290.1"/>
    </source>
</evidence>
<comment type="caution">
    <text evidence="2">The sequence shown here is derived from an EMBL/GenBank/DDBJ whole genome shotgun (WGS) entry which is preliminary data.</text>
</comment>
<proteinExistence type="predicted"/>
<keyword evidence="1" id="KW-1133">Transmembrane helix</keyword>
<dbReference type="AlphaFoldDB" id="A0A8J8B883"/>